<gene>
    <name evidence="1" type="ORF">RhiirA4_472980</name>
</gene>
<evidence type="ECO:0008006" key="3">
    <source>
        <dbReference type="Google" id="ProtNLM"/>
    </source>
</evidence>
<dbReference type="Proteomes" id="UP000234323">
    <property type="component" value="Unassembled WGS sequence"/>
</dbReference>
<dbReference type="AlphaFoldDB" id="A0A2I1H5Y5"/>
<dbReference type="InterPro" id="IPR036597">
    <property type="entry name" value="Fido-like_dom_sf"/>
</dbReference>
<reference evidence="1 2" key="1">
    <citation type="submission" date="2015-10" db="EMBL/GenBank/DDBJ databases">
        <title>Genome analyses suggest a sexual origin of heterokaryosis in a supposedly ancient asexual fungus.</title>
        <authorList>
            <person name="Ropars J."/>
            <person name="Sedzielewska K."/>
            <person name="Noel J."/>
            <person name="Charron P."/>
            <person name="Farinelli L."/>
            <person name="Marton T."/>
            <person name="Kruger M."/>
            <person name="Pelin A."/>
            <person name="Brachmann A."/>
            <person name="Corradi N."/>
        </authorList>
    </citation>
    <scope>NUCLEOTIDE SEQUENCE [LARGE SCALE GENOMIC DNA]</scope>
    <source>
        <strain evidence="1 2">A4</strain>
    </source>
</reference>
<name>A0A2I1H5Y5_9GLOM</name>
<comment type="caution">
    <text evidence="1">The sequence shown here is derived from an EMBL/GenBank/DDBJ whole genome shotgun (WGS) entry which is preliminary data.</text>
</comment>
<dbReference type="SUPFAM" id="SSF140931">
    <property type="entry name" value="Fic-like"/>
    <property type="match status" value="1"/>
</dbReference>
<protein>
    <recommendedName>
        <fullName evidence="3">Fido domain-containing protein</fullName>
    </recommendedName>
</protein>
<sequence length="116" mass="13290">MHINLLKEIDVLEATTKISSVDFLRRMTVSFTQQSCSLKGNALGLAVTREVWNSLTGLYDDLDKMLEYQLEVPALTEKFIQFRNEFTKNPSGIHHLIIACRILSAFLHIHPFINDN</sequence>
<evidence type="ECO:0000313" key="1">
    <source>
        <dbReference type="EMBL" id="PKY54271.1"/>
    </source>
</evidence>
<evidence type="ECO:0000313" key="2">
    <source>
        <dbReference type="Proteomes" id="UP000234323"/>
    </source>
</evidence>
<keyword evidence="2" id="KW-1185">Reference proteome</keyword>
<organism evidence="1 2">
    <name type="scientific">Rhizophagus irregularis</name>
    <dbReference type="NCBI Taxonomy" id="588596"/>
    <lineage>
        <taxon>Eukaryota</taxon>
        <taxon>Fungi</taxon>
        <taxon>Fungi incertae sedis</taxon>
        <taxon>Mucoromycota</taxon>
        <taxon>Glomeromycotina</taxon>
        <taxon>Glomeromycetes</taxon>
        <taxon>Glomerales</taxon>
        <taxon>Glomeraceae</taxon>
        <taxon>Rhizophagus</taxon>
    </lineage>
</organism>
<dbReference type="EMBL" id="LLXI01001571">
    <property type="protein sequence ID" value="PKY54271.1"/>
    <property type="molecule type" value="Genomic_DNA"/>
</dbReference>
<proteinExistence type="predicted"/>
<accession>A0A2I1H5Y5</accession>